<accession>A0A2N0Q2M0</accession>
<reference evidence="2 3" key="2">
    <citation type="submission" date="2017-09" db="EMBL/GenBank/DDBJ databases">
        <title>Extensive intraspecific genome diversity in a model arbuscular mycorrhizal fungus.</title>
        <authorList>
            <person name="Chen E.C."/>
            <person name="Morin E."/>
            <person name="Beaudet D."/>
            <person name="Noel J."/>
            <person name="Ndikumana S."/>
            <person name="Charron P."/>
            <person name="St-Onge C."/>
            <person name="Giorgi J."/>
            <person name="Grigoriev I.V."/>
            <person name="Roux C."/>
            <person name="Martin F.M."/>
            <person name="Corradi N."/>
        </authorList>
    </citation>
    <scope>NUCLEOTIDE SEQUENCE [LARGE SCALE GENOMIC DNA]</scope>
    <source>
        <strain evidence="2 3">A5</strain>
    </source>
</reference>
<name>A0A2N0Q2M0_9GLOM</name>
<proteinExistence type="predicted"/>
<organism evidence="2 3">
    <name type="scientific">Rhizophagus irregularis</name>
    <dbReference type="NCBI Taxonomy" id="588596"/>
    <lineage>
        <taxon>Eukaryota</taxon>
        <taxon>Fungi</taxon>
        <taxon>Fungi incertae sedis</taxon>
        <taxon>Mucoromycota</taxon>
        <taxon>Glomeromycotina</taxon>
        <taxon>Glomeromycetes</taxon>
        <taxon>Glomerales</taxon>
        <taxon>Glomeraceae</taxon>
        <taxon>Rhizophagus</taxon>
    </lineage>
</organism>
<comment type="caution">
    <text evidence="2">The sequence shown here is derived from an EMBL/GenBank/DDBJ whole genome shotgun (WGS) entry which is preliminary data.</text>
</comment>
<sequence length="86" mass="10654">MKSHELALVYKSDPTERNVLDPYDKNSRYSEKQKTGRRIIERDRERTRPHDNPISYYEESHPHMRVPYYEYGRKADRMRAPYYDYH</sequence>
<protein>
    <submittedName>
        <fullName evidence="2">Uncharacterized protein</fullName>
    </submittedName>
</protein>
<evidence type="ECO:0000256" key="1">
    <source>
        <dbReference type="SAM" id="MobiDB-lite"/>
    </source>
</evidence>
<gene>
    <name evidence="2" type="ORF">RhiirA5_410772</name>
</gene>
<feature type="compositionally biased region" description="Basic and acidic residues" evidence="1">
    <location>
        <begin position="13"/>
        <end position="51"/>
    </location>
</feature>
<dbReference type="AlphaFoldDB" id="A0A2N0Q2M0"/>
<dbReference type="EMBL" id="LLXJ01000198">
    <property type="protein sequence ID" value="PKC13301.1"/>
    <property type="molecule type" value="Genomic_DNA"/>
</dbReference>
<evidence type="ECO:0000313" key="2">
    <source>
        <dbReference type="EMBL" id="PKC13301.1"/>
    </source>
</evidence>
<feature type="region of interest" description="Disordered" evidence="1">
    <location>
        <begin position="12"/>
        <end position="59"/>
    </location>
</feature>
<evidence type="ECO:0000313" key="3">
    <source>
        <dbReference type="Proteomes" id="UP000232722"/>
    </source>
</evidence>
<dbReference type="Proteomes" id="UP000232722">
    <property type="component" value="Unassembled WGS sequence"/>
</dbReference>
<reference evidence="2 3" key="1">
    <citation type="submission" date="2016-04" db="EMBL/GenBank/DDBJ databases">
        <title>Genome analyses suggest a sexual origin of heterokaryosis in a supposedly ancient asexual fungus.</title>
        <authorList>
            <person name="Ropars J."/>
            <person name="Sedzielewska K."/>
            <person name="Noel J."/>
            <person name="Charron P."/>
            <person name="Farinelli L."/>
            <person name="Marton T."/>
            <person name="Kruger M."/>
            <person name="Pelin A."/>
            <person name="Brachmann A."/>
            <person name="Corradi N."/>
        </authorList>
    </citation>
    <scope>NUCLEOTIDE SEQUENCE [LARGE SCALE GENOMIC DNA]</scope>
    <source>
        <strain evidence="2 3">A5</strain>
    </source>
</reference>